<dbReference type="Gene3D" id="3.40.720.10">
    <property type="entry name" value="Alkaline Phosphatase, subunit A"/>
    <property type="match status" value="1"/>
</dbReference>
<dbReference type="Pfam" id="PF00884">
    <property type="entry name" value="Sulfatase"/>
    <property type="match status" value="1"/>
</dbReference>
<evidence type="ECO:0000313" key="2">
    <source>
        <dbReference type="EMBL" id="OGF62069.1"/>
    </source>
</evidence>
<name>A0A1F5VF44_9BACT</name>
<dbReference type="InterPro" id="IPR000917">
    <property type="entry name" value="Sulfatase_N"/>
</dbReference>
<organism evidence="2 3">
    <name type="scientific">Candidatus Giovannonibacteria bacterium RIFCSPHIGHO2_01_FULL_45_23</name>
    <dbReference type="NCBI Taxonomy" id="1798325"/>
    <lineage>
        <taxon>Bacteria</taxon>
        <taxon>Candidatus Giovannoniibacteriota</taxon>
    </lineage>
</organism>
<sequence>MSIMSSLYPTFHGVMANISQKGRAWQIQRKAKTLAEIMKDAGYATAAFTEDAMLFPEIGFSKGFDIYSTTPHPLSRPENHPLVKWILSKQSDRFFVFFHTYAPHSPYLPPEPYIDMYDKNYNGAIPRSFEELSKLNTTFYNLMKKLKSDEKEVERLKALYDSSINYVDSFIGWLITFLKAKKLMEKTVVVFTSDHGEEFMEHGGLYHKKFYDEILRVPLMIRLPKSEKSGVTEQIVRSIDIAPTVLDFLQIKIPDMFQGESLLEACEKNLGLIAPAEYAYSSALRTSHYKYIFHAAGKSKNAPETELYNVALDPEEKENMSDVSPQLVERLHFELNEELTKKNLPRPPHTIFYIAGKKTVQRIKNFIN</sequence>
<dbReference type="EMBL" id="MFHD01000023">
    <property type="protein sequence ID" value="OGF62069.1"/>
    <property type="molecule type" value="Genomic_DNA"/>
</dbReference>
<evidence type="ECO:0000259" key="1">
    <source>
        <dbReference type="Pfam" id="PF00884"/>
    </source>
</evidence>
<protein>
    <recommendedName>
        <fullName evidence="1">Sulfatase N-terminal domain-containing protein</fullName>
    </recommendedName>
</protein>
<dbReference type="Proteomes" id="UP000179251">
    <property type="component" value="Unassembled WGS sequence"/>
</dbReference>
<proteinExistence type="predicted"/>
<gene>
    <name evidence="2" type="ORF">A2834_01950</name>
</gene>
<feature type="domain" description="Sulfatase N-terminal" evidence="1">
    <location>
        <begin position="2"/>
        <end position="250"/>
    </location>
</feature>
<dbReference type="InterPro" id="IPR052701">
    <property type="entry name" value="GAG_Ulvan_Degrading_Sulfatases"/>
</dbReference>
<dbReference type="PANTHER" id="PTHR43751">
    <property type="entry name" value="SULFATASE"/>
    <property type="match status" value="1"/>
</dbReference>
<evidence type="ECO:0000313" key="3">
    <source>
        <dbReference type="Proteomes" id="UP000179251"/>
    </source>
</evidence>
<dbReference type="InterPro" id="IPR017850">
    <property type="entry name" value="Alkaline_phosphatase_core_sf"/>
</dbReference>
<dbReference type="STRING" id="1798325.A2834_01950"/>
<dbReference type="SUPFAM" id="SSF53649">
    <property type="entry name" value="Alkaline phosphatase-like"/>
    <property type="match status" value="1"/>
</dbReference>
<accession>A0A1F5VF44</accession>
<comment type="caution">
    <text evidence="2">The sequence shown here is derived from an EMBL/GenBank/DDBJ whole genome shotgun (WGS) entry which is preliminary data.</text>
</comment>
<dbReference type="CDD" id="cd16148">
    <property type="entry name" value="sulfatase_like"/>
    <property type="match status" value="1"/>
</dbReference>
<reference evidence="2 3" key="1">
    <citation type="journal article" date="2016" name="Nat. Commun.">
        <title>Thousands of microbial genomes shed light on interconnected biogeochemical processes in an aquifer system.</title>
        <authorList>
            <person name="Anantharaman K."/>
            <person name="Brown C.T."/>
            <person name="Hug L.A."/>
            <person name="Sharon I."/>
            <person name="Castelle C.J."/>
            <person name="Probst A.J."/>
            <person name="Thomas B.C."/>
            <person name="Singh A."/>
            <person name="Wilkins M.J."/>
            <person name="Karaoz U."/>
            <person name="Brodie E.L."/>
            <person name="Williams K.H."/>
            <person name="Hubbard S.S."/>
            <person name="Banfield J.F."/>
        </authorList>
    </citation>
    <scope>NUCLEOTIDE SEQUENCE [LARGE SCALE GENOMIC DNA]</scope>
</reference>
<dbReference type="AlphaFoldDB" id="A0A1F5VF44"/>
<dbReference type="Gene3D" id="3.30.1120.10">
    <property type="match status" value="1"/>
</dbReference>
<dbReference type="PANTHER" id="PTHR43751:SF3">
    <property type="entry name" value="SULFATASE N-TERMINAL DOMAIN-CONTAINING PROTEIN"/>
    <property type="match status" value="1"/>
</dbReference>